<dbReference type="InterPro" id="IPR006963">
    <property type="entry name" value="Mopterin_OxRdtase_4Fe-4S_dom"/>
</dbReference>
<dbReference type="GO" id="GO:0051536">
    <property type="term" value="F:iron-sulfur cluster binding"/>
    <property type="evidence" value="ECO:0007669"/>
    <property type="project" value="UniProtKB-KW"/>
</dbReference>
<dbReference type="InterPro" id="IPR006656">
    <property type="entry name" value="Mopterin_OxRdtase"/>
</dbReference>
<feature type="domain" description="4Fe-4S Mo/W bis-MGD-type" evidence="4">
    <location>
        <begin position="10"/>
        <end position="71"/>
    </location>
</feature>
<proteinExistence type="predicted"/>
<dbReference type="GO" id="GO:0016491">
    <property type="term" value="F:oxidoreductase activity"/>
    <property type="evidence" value="ECO:0007669"/>
    <property type="project" value="UniProtKB-KW"/>
</dbReference>
<dbReference type="EC" id="1.8.5.3" evidence="5"/>
<evidence type="ECO:0000259" key="4">
    <source>
        <dbReference type="PROSITE" id="PS51669"/>
    </source>
</evidence>
<gene>
    <name evidence="5" type="primary">dmsA_5</name>
    <name evidence="5" type="ORF">NCTC129_05142</name>
</gene>
<protein>
    <submittedName>
        <fullName evidence="5">Putative anaerobic dimethylsulfoxide reductase</fullName>
        <ecNumber evidence="5">1.8.5.3</ecNumber>
    </submittedName>
</protein>
<dbReference type="GO" id="GO:0009055">
    <property type="term" value="F:electron transfer activity"/>
    <property type="evidence" value="ECO:0007669"/>
    <property type="project" value="TreeGrafter"/>
</dbReference>
<evidence type="ECO:0000313" key="6">
    <source>
        <dbReference type="Proteomes" id="UP000282086"/>
    </source>
</evidence>
<dbReference type="GO" id="GO:0030288">
    <property type="term" value="C:outer membrane-bounded periplasmic space"/>
    <property type="evidence" value="ECO:0007669"/>
    <property type="project" value="TreeGrafter"/>
</dbReference>
<evidence type="ECO:0000256" key="1">
    <source>
        <dbReference type="ARBA" id="ARBA00022723"/>
    </source>
</evidence>
<dbReference type="PANTHER" id="PTHR43742:SF3">
    <property type="entry name" value="DIMETHYL SULFOXIDE REDUCTASE DMSA"/>
    <property type="match status" value="1"/>
</dbReference>
<dbReference type="Pfam" id="PF04879">
    <property type="entry name" value="Molybdop_Fe4S4"/>
    <property type="match status" value="1"/>
</dbReference>
<dbReference type="PANTHER" id="PTHR43742">
    <property type="entry name" value="TRIMETHYLAMINE-N-OXIDE REDUCTASE"/>
    <property type="match status" value="1"/>
</dbReference>
<keyword evidence="5" id="KW-0560">Oxidoreductase</keyword>
<keyword evidence="2" id="KW-0408">Iron</keyword>
<accession>A0A447N6C5</accession>
<organism evidence="5 6">
    <name type="scientific">Salmonella enterica I</name>
    <dbReference type="NCBI Taxonomy" id="59201"/>
    <lineage>
        <taxon>Bacteria</taxon>
        <taxon>Pseudomonadati</taxon>
        <taxon>Pseudomonadota</taxon>
        <taxon>Gammaproteobacteria</taxon>
        <taxon>Enterobacterales</taxon>
        <taxon>Enterobacteriaceae</taxon>
        <taxon>Salmonella</taxon>
    </lineage>
</organism>
<dbReference type="Pfam" id="PF00384">
    <property type="entry name" value="Molybdopterin"/>
    <property type="match status" value="1"/>
</dbReference>
<dbReference type="GO" id="GO:0030151">
    <property type="term" value="F:molybdenum ion binding"/>
    <property type="evidence" value="ECO:0007669"/>
    <property type="project" value="TreeGrafter"/>
</dbReference>
<keyword evidence="3" id="KW-0411">Iron-sulfur</keyword>
<evidence type="ECO:0000313" key="5">
    <source>
        <dbReference type="EMBL" id="VDZ98848.1"/>
    </source>
</evidence>
<dbReference type="AlphaFoldDB" id="A0A447N6C5"/>
<name>A0A447N6C5_SALET</name>
<dbReference type="InterPro" id="IPR050612">
    <property type="entry name" value="Prok_Mopterin_Oxidored"/>
</dbReference>
<dbReference type="SUPFAM" id="SSF53706">
    <property type="entry name" value="Formate dehydrogenase/DMSO reductase, domains 1-3"/>
    <property type="match status" value="1"/>
</dbReference>
<sequence>MTATENRPAEKVVQTCSTFDCGGKCDIRAHVSDGIVTRISTRPDNALDAQMPVMRACVRGRAYRKFVYHPDRLKYPMKRVGKRGEGKFERISWDEATTLIADNLNRLLKNMARLRAMFMLVPPFPAAPFPAIKMARRLLNLTGGYLESYHSVSMGNTAAATPYTYGIAASGSSLDTLLETKLVILWGHNPTETIFGHTNYFLQKMKQNGTRFIVVDPRYSDTVSSLADQWIPLLPTTDQCADGRDDVRHHQRESARLAHLLRATLSVLTKTQCRKAYRLTNRWWRI</sequence>
<evidence type="ECO:0000256" key="3">
    <source>
        <dbReference type="ARBA" id="ARBA00023014"/>
    </source>
</evidence>
<dbReference type="Proteomes" id="UP000282086">
    <property type="component" value="Chromosome"/>
</dbReference>
<keyword evidence="1" id="KW-0479">Metal-binding</keyword>
<reference evidence="5 6" key="1">
    <citation type="submission" date="2018-12" db="EMBL/GenBank/DDBJ databases">
        <authorList>
            <consortium name="Pathogen Informatics"/>
        </authorList>
    </citation>
    <scope>NUCLEOTIDE SEQUENCE [LARGE SCALE GENOMIC DNA]</scope>
    <source>
        <strain evidence="5 6">NCTC129</strain>
    </source>
</reference>
<dbReference type="Gene3D" id="3.40.50.12440">
    <property type="match status" value="2"/>
</dbReference>
<evidence type="ECO:0000256" key="2">
    <source>
        <dbReference type="ARBA" id="ARBA00023004"/>
    </source>
</evidence>
<dbReference type="SMART" id="SM00926">
    <property type="entry name" value="Molybdop_Fe4S4"/>
    <property type="match status" value="1"/>
</dbReference>
<dbReference type="PROSITE" id="PS51669">
    <property type="entry name" value="4FE4S_MOW_BIS_MGD"/>
    <property type="match status" value="1"/>
</dbReference>
<dbReference type="GO" id="GO:0009061">
    <property type="term" value="P:anaerobic respiration"/>
    <property type="evidence" value="ECO:0007669"/>
    <property type="project" value="TreeGrafter"/>
</dbReference>
<dbReference type="EMBL" id="LR134140">
    <property type="protein sequence ID" value="VDZ98848.1"/>
    <property type="molecule type" value="Genomic_DNA"/>
</dbReference>